<dbReference type="KEGG" id="prn:BW723_13330"/>
<evidence type="ECO:0000256" key="2">
    <source>
        <dbReference type="ARBA" id="ARBA00023235"/>
    </source>
</evidence>
<reference evidence="4" key="1">
    <citation type="submission" date="2016-02" db="EMBL/GenBank/DDBJ databases">
        <title>Paenibacillus sp. LPB0068, isolated from Crassostrea gigas.</title>
        <authorList>
            <person name="Shin S.-K."/>
            <person name="Yi H."/>
        </authorList>
    </citation>
    <scope>NUCLEOTIDE SEQUENCE [LARGE SCALE GENOMIC DNA]</scope>
    <source>
        <strain evidence="4">KCTC 23969</strain>
    </source>
</reference>
<evidence type="ECO:0000313" key="4">
    <source>
        <dbReference type="Proteomes" id="UP000092612"/>
    </source>
</evidence>
<dbReference type="RefSeq" id="WP_068360123.1">
    <property type="nucleotide sequence ID" value="NZ_CP019337.1"/>
</dbReference>
<dbReference type="PANTHER" id="PTHR21198:SF7">
    <property type="entry name" value="ASPARTATE-GLUTAMATE RACEMASE FAMILY"/>
    <property type="match status" value="1"/>
</dbReference>
<keyword evidence="4" id="KW-1185">Reference proteome</keyword>
<accession>A0A1B8U1B6</accession>
<dbReference type="NCBIfam" id="TIGR00035">
    <property type="entry name" value="asp_race"/>
    <property type="match status" value="1"/>
</dbReference>
<dbReference type="SUPFAM" id="SSF53681">
    <property type="entry name" value="Aspartate/glutamate racemase"/>
    <property type="match status" value="2"/>
</dbReference>
<dbReference type="InterPro" id="IPR004380">
    <property type="entry name" value="Asp_race"/>
</dbReference>
<dbReference type="Pfam" id="PF01177">
    <property type="entry name" value="Asp_Glu_race"/>
    <property type="match status" value="1"/>
</dbReference>
<sequence>MKKIGLIGGITPESTILYYRILNELNSNALGKPHSADVVINSFDFGEIANLQKQNRWDLLDEKMANTGRNLEKAGATCILICANTMHLCIDAVRKAVKIPVIHIAEATSKKIIEKKLKKVILLGTKYTMEKDFFVDILTSFGIEAIIPDLEDRNLIHNVIYNELADGVIKQTSKEDYLKIINKLLENGAEGVILGCTEIPLLIKQEDVSVPVFDTTKIHATAAFNFSDILRKQQQEQQQQ</sequence>
<dbReference type="InterPro" id="IPR033134">
    <property type="entry name" value="Asp/Glu_racemase_AS_2"/>
</dbReference>
<dbReference type="InterPro" id="IPR001920">
    <property type="entry name" value="Asp/Glu_race"/>
</dbReference>
<name>A0A1B8U1B6_9FLAO</name>
<dbReference type="EMBL" id="LSFL01000030">
    <property type="protein sequence ID" value="OBY65664.1"/>
    <property type="molecule type" value="Genomic_DNA"/>
</dbReference>
<proteinExistence type="inferred from homology"/>
<dbReference type="OrthoDB" id="9803739at2"/>
<comment type="similarity">
    <text evidence="1">Belongs to the aspartate/glutamate racemases family.</text>
</comment>
<evidence type="ECO:0000313" key="3">
    <source>
        <dbReference type="EMBL" id="OBY65664.1"/>
    </source>
</evidence>
<dbReference type="GO" id="GO:0047661">
    <property type="term" value="F:amino-acid racemase activity"/>
    <property type="evidence" value="ECO:0007669"/>
    <property type="project" value="InterPro"/>
</dbReference>
<gene>
    <name evidence="3" type="ORF">LPB301_08450</name>
</gene>
<dbReference type="InterPro" id="IPR015942">
    <property type="entry name" value="Asp/Glu/hydantoin_racemase"/>
</dbReference>
<protein>
    <submittedName>
        <fullName evidence="3">Aspartate racemase</fullName>
    </submittedName>
</protein>
<dbReference type="AlphaFoldDB" id="A0A1B8U1B6"/>
<organism evidence="3 4">
    <name type="scientific">Polaribacter reichenbachii</name>
    <dbReference type="NCBI Taxonomy" id="996801"/>
    <lineage>
        <taxon>Bacteria</taxon>
        <taxon>Pseudomonadati</taxon>
        <taxon>Bacteroidota</taxon>
        <taxon>Flavobacteriia</taxon>
        <taxon>Flavobacteriales</taxon>
        <taxon>Flavobacteriaceae</taxon>
    </lineage>
</organism>
<dbReference type="PROSITE" id="PS00924">
    <property type="entry name" value="ASP_GLU_RACEMASE_2"/>
    <property type="match status" value="1"/>
</dbReference>
<dbReference type="PANTHER" id="PTHR21198">
    <property type="entry name" value="GLUTAMATE RACEMASE"/>
    <property type="match status" value="1"/>
</dbReference>
<dbReference type="Proteomes" id="UP000092612">
    <property type="component" value="Unassembled WGS sequence"/>
</dbReference>
<keyword evidence="2" id="KW-0413">Isomerase</keyword>
<evidence type="ECO:0000256" key="1">
    <source>
        <dbReference type="ARBA" id="ARBA00007847"/>
    </source>
</evidence>
<dbReference type="STRING" id="996801.BW723_13330"/>
<comment type="caution">
    <text evidence="3">The sequence shown here is derived from an EMBL/GenBank/DDBJ whole genome shotgun (WGS) entry which is preliminary data.</text>
</comment>
<dbReference type="Gene3D" id="3.40.50.1860">
    <property type="match status" value="2"/>
</dbReference>